<keyword evidence="3" id="KW-0597">Phosphoprotein</keyword>
<protein>
    <recommendedName>
        <fullName evidence="2">histidine kinase</fullName>
        <ecNumber evidence="2">2.7.13.3</ecNumber>
    </recommendedName>
</protein>
<dbReference type="Gene3D" id="3.30.450.40">
    <property type="match status" value="1"/>
</dbReference>
<dbReference type="InterPro" id="IPR003594">
    <property type="entry name" value="HATPase_dom"/>
</dbReference>
<dbReference type="Gene3D" id="3.30.565.10">
    <property type="entry name" value="Histidine kinase-like ATPase, C-terminal domain"/>
    <property type="match status" value="1"/>
</dbReference>
<dbReference type="SUPFAM" id="SSF55781">
    <property type="entry name" value="GAF domain-like"/>
    <property type="match status" value="1"/>
</dbReference>
<feature type="domain" description="Histidine kinase" evidence="8">
    <location>
        <begin position="427"/>
        <end position="658"/>
    </location>
</feature>
<sequence>MSVSNSLLEDLCRVLPDLQPQIYFKSSLTALSHAIEDLVLVATDQPLVIANFQQERFYRQEIPRYEKIALHTDQVYVLAAPESDFGMVSVPYATIPFAPEDELAREWHLIVIGQLYSACLICREYASPINSASIDQARKFQGIWTFDPHVCIQAARLLLERILTYRPELAPKIQRAQRRYRLLKESQVQISINNTLAIDFRLFANRLVRYLQASQYKQLKAYRTITSKERKERSINAIATAIRRSLNPEEILTITVRELGQVFNDCRCLVDIYQPDSQRQPIIYESTPPRLASLKGEVWTLASHQLFQTALMPSPTPGENRSQTVVIADINQDFGLQSHPQLKAQLVRWQIRACLLVSICYQGTWLGMLELHKPEAYLWTEDDVALIEAIATQVGVALMQAQAYSNLETLNRQLVDLERTQSNLIAIVGHELRTPLSTIRVCLESLITEPEMPLDLQQTMLQAALDDADRLRKLIQDFITLSRLEGGLVRWQIEPISLQEYLDLALSGLELRHKLPKIVVELPHYLPPIQVDGEGLIEVLTKLLDNACKFTDKSGQVTIRADLLNPEEVDPALEISAKKSVLKVTIADTGRGIEPSRLETIFERFYQEEGFLQRTVGGAGLGLAICRRIIDNLGGKIWAESLGKNQGSKFHFTVPVAVPIS</sequence>
<dbReference type="InterPro" id="IPR029016">
    <property type="entry name" value="GAF-like_dom_sf"/>
</dbReference>
<comment type="caution">
    <text evidence="9">The sequence shown here is derived from an EMBL/GenBank/DDBJ whole genome shotgun (WGS) entry which is preliminary data.</text>
</comment>
<keyword evidence="5 9" id="KW-0418">Kinase</keyword>
<keyword evidence="6" id="KW-0902">Two-component regulatory system</keyword>
<dbReference type="SMART" id="SM00387">
    <property type="entry name" value="HATPase_c"/>
    <property type="match status" value="1"/>
</dbReference>
<comment type="catalytic activity">
    <reaction evidence="1">
        <text>ATP + protein L-histidine = ADP + protein N-phospho-L-histidine.</text>
        <dbReference type="EC" id="2.7.13.3"/>
    </reaction>
</comment>
<gene>
    <name evidence="9" type="ORF">VF08_30805</name>
</gene>
<dbReference type="InterPro" id="IPR036890">
    <property type="entry name" value="HATPase_C_sf"/>
</dbReference>
<evidence type="ECO:0000313" key="9">
    <source>
        <dbReference type="EMBL" id="PHJ96135.1"/>
    </source>
</evidence>
<accession>A0A9Q6EIC1</accession>
<dbReference type="RefSeq" id="WP_099072854.1">
    <property type="nucleotide sequence ID" value="NZ_LAHD01000132.1"/>
</dbReference>
<keyword evidence="4" id="KW-0808">Transferase</keyword>
<dbReference type="GeneID" id="57094269"/>
<dbReference type="InterPro" id="IPR033415">
    <property type="entry name" value="CHASE6_C"/>
</dbReference>
<dbReference type="Pfam" id="PF10069">
    <property type="entry name" value="DICT"/>
    <property type="match status" value="1"/>
</dbReference>
<dbReference type="EMBL" id="LAHD01000132">
    <property type="protein sequence ID" value="PHJ96135.1"/>
    <property type="molecule type" value="Genomic_DNA"/>
</dbReference>
<dbReference type="InterPro" id="IPR003661">
    <property type="entry name" value="HisK_dim/P_dom"/>
</dbReference>
<dbReference type="PRINTS" id="PR00344">
    <property type="entry name" value="BCTRLSENSOR"/>
</dbReference>
<keyword evidence="7" id="KW-0175">Coiled coil</keyword>
<dbReference type="Pfam" id="PF17150">
    <property type="entry name" value="CHASE6_C"/>
    <property type="match status" value="1"/>
</dbReference>
<dbReference type="GO" id="GO:0000155">
    <property type="term" value="F:phosphorelay sensor kinase activity"/>
    <property type="evidence" value="ECO:0007669"/>
    <property type="project" value="InterPro"/>
</dbReference>
<organism evidence="9 10">
    <name type="scientific">Nostoc linckia z8</name>
    <dbReference type="NCBI Taxonomy" id="1628746"/>
    <lineage>
        <taxon>Bacteria</taxon>
        <taxon>Bacillati</taxon>
        <taxon>Cyanobacteriota</taxon>
        <taxon>Cyanophyceae</taxon>
        <taxon>Nostocales</taxon>
        <taxon>Nostocaceae</taxon>
        <taxon>Nostoc</taxon>
    </lineage>
</organism>
<dbReference type="InterPro" id="IPR019278">
    <property type="entry name" value="DICT_dom"/>
</dbReference>
<dbReference type="EC" id="2.7.13.3" evidence="2"/>
<dbReference type="Proteomes" id="UP000222310">
    <property type="component" value="Unassembled WGS sequence"/>
</dbReference>
<dbReference type="InterPro" id="IPR036097">
    <property type="entry name" value="HisK_dim/P_sf"/>
</dbReference>
<dbReference type="SUPFAM" id="SSF55874">
    <property type="entry name" value="ATPase domain of HSP90 chaperone/DNA topoisomerase II/histidine kinase"/>
    <property type="match status" value="1"/>
</dbReference>
<dbReference type="Pfam" id="PF01590">
    <property type="entry name" value="GAF"/>
    <property type="match status" value="1"/>
</dbReference>
<dbReference type="InterPro" id="IPR003018">
    <property type="entry name" value="GAF"/>
</dbReference>
<dbReference type="Pfam" id="PF02518">
    <property type="entry name" value="HATPase_c"/>
    <property type="match status" value="1"/>
</dbReference>
<dbReference type="SMART" id="SM00065">
    <property type="entry name" value="GAF"/>
    <property type="match status" value="1"/>
</dbReference>
<evidence type="ECO:0000256" key="4">
    <source>
        <dbReference type="ARBA" id="ARBA00022679"/>
    </source>
</evidence>
<evidence type="ECO:0000256" key="2">
    <source>
        <dbReference type="ARBA" id="ARBA00012438"/>
    </source>
</evidence>
<evidence type="ECO:0000313" key="10">
    <source>
        <dbReference type="Proteomes" id="UP000222310"/>
    </source>
</evidence>
<dbReference type="CDD" id="cd00082">
    <property type="entry name" value="HisKA"/>
    <property type="match status" value="1"/>
</dbReference>
<evidence type="ECO:0000256" key="1">
    <source>
        <dbReference type="ARBA" id="ARBA00000085"/>
    </source>
</evidence>
<dbReference type="PANTHER" id="PTHR43711">
    <property type="entry name" value="TWO-COMPONENT HISTIDINE KINASE"/>
    <property type="match status" value="1"/>
</dbReference>
<dbReference type="SMART" id="SM00388">
    <property type="entry name" value="HisKA"/>
    <property type="match status" value="1"/>
</dbReference>
<evidence type="ECO:0000256" key="6">
    <source>
        <dbReference type="ARBA" id="ARBA00023012"/>
    </source>
</evidence>
<dbReference type="InterPro" id="IPR004358">
    <property type="entry name" value="Sig_transdc_His_kin-like_C"/>
</dbReference>
<evidence type="ECO:0000259" key="8">
    <source>
        <dbReference type="PROSITE" id="PS50109"/>
    </source>
</evidence>
<evidence type="ECO:0000256" key="5">
    <source>
        <dbReference type="ARBA" id="ARBA00022777"/>
    </source>
</evidence>
<dbReference type="Pfam" id="PF00512">
    <property type="entry name" value="HisKA"/>
    <property type="match status" value="1"/>
</dbReference>
<feature type="coiled-coil region" evidence="7">
    <location>
        <begin position="400"/>
        <end position="427"/>
    </location>
</feature>
<evidence type="ECO:0000256" key="3">
    <source>
        <dbReference type="ARBA" id="ARBA00022553"/>
    </source>
</evidence>
<name>A0A9Q6EIC1_NOSLI</name>
<dbReference type="PANTHER" id="PTHR43711:SF26">
    <property type="entry name" value="SENSOR HISTIDINE KINASE RCSC"/>
    <property type="match status" value="1"/>
</dbReference>
<proteinExistence type="predicted"/>
<dbReference type="InterPro" id="IPR050736">
    <property type="entry name" value="Sensor_HK_Regulatory"/>
</dbReference>
<evidence type="ECO:0000256" key="7">
    <source>
        <dbReference type="SAM" id="Coils"/>
    </source>
</evidence>
<reference evidence="9 10" key="1">
    <citation type="submission" date="2015-02" db="EMBL/GenBank/DDBJ databases">
        <title>Nostoc linckia genome annotation.</title>
        <authorList>
            <person name="Zhou Z."/>
        </authorList>
    </citation>
    <scope>NUCLEOTIDE SEQUENCE [LARGE SCALE GENOMIC DNA]</scope>
    <source>
        <strain evidence="10">z8</strain>
    </source>
</reference>
<dbReference type="AlphaFoldDB" id="A0A9Q6EIC1"/>
<dbReference type="InterPro" id="IPR005467">
    <property type="entry name" value="His_kinase_dom"/>
</dbReference>
<dbReference type="SUPFAM" id="SSF47384">
    <property type="entry name" value="Homodimeric domain of signal transducing histidine kinase"/>
    <property type="match status" value="1"/>
</dbReference>
<dbReference type="PROSITE" id="PS50109">
    <property type="entry name" value="HIS_KIN"/>
    <property type="match status" value="1"/>
</dbReference>
<dbReference type="Gene3D" id="1.10.287.130">
    <property type="match status" value="1"/>
</dbReference>